<evidence type="ECO:0000313" key="2">
    <source>
        <dbReference type="EMBL" id="CAL6074312.1"/>
    </source>
</evidence>
<sequence length="130" mass="15378">MKPNVDSTPLFDLSTDYDQTRLKYKKSYLKQLQLEDLKYDCPSLYLHAKNSTGSPTAHFSQSTFTPKKQTQTCFSTWDIVEQDVKTKSLPKREEQIESEDDDILPLRTIMTHDITRTKKRKWRSIDERKM</sequence>
<evidence type="ECO:0000313" key="3">
    <source>
        <dbReference type="Proteomes" id="UP001642409"/>
    </source>
</evidence>
<evidence type="ECO:0000313" key="1">
    <source>
        <dbReference type="EMBL" id="CAI9916281.1"/>
    </source>
</evidence>
<accession>A0AA86NBL1</accession>
<proteinExistence type="predicted"/>
<protein>
    <submittedName>
        <fullName evidence="2">Hypothetical_protein</fullName>
    </submittedName>
</protein>
<organism evidence="1">
    <name type="scientific">Hexamita inflata</name>
    <dbReference type="NCBI Taxonomy" id="28002"/>
    <lineage>
        <taxon>Eukaryota</taxon>
        <taxon>Metamonada</taxon>
        <taxon>Diplomonadida</taxon>
        <taxon>Hexamitidae</taxon>
        <taxon>Hexamitinae</taxon>
        <taxon>Hexamita</taxon>
    </lineage>
</organism>
<name>A0AA86NBL1_9EUKA</name>
<reference evidence="2 3" key="2">
    <citation type="submission" date="2024-07" db="EMBL/GenBank/DDBJ databases">
        <authorList>
            <person name="Akdeniz Z."/>
        </authorList>
    </citation>
    <scope>NUCLEOTIDE SEQUENCE [LARGE SCALE GENOMIC DNA]</scope>
</reference>
<keyword evidence="3" id="KW-1185">Reference proteome</keyword>
<dbReference type="EMBL" id="CATOUU010000096">
    <property type="protein sequence ID" value="CAI9916281.1"/>
    <property type="molecule type" value="Genomic_DNA"/>
</dbReference>
<reference evidence="1" key="1">
    <citation type="submission" date="2023-06" db="EMBL/GenBank/DDBJ databases">
        <authorList>
            <person name="Kurt Z."/>
        </authorList>
    </citation>
    <scope>NUCLEOTIDE SEQUENCE</scope>
</reference>
<dbReference type="Proteomes" id="UP001642409">
    <property type="component" value="Unassembled WGS sequence"/>
</dbReference>
<comment type="caution">
    <text evidence="1">The sequence shown here is derived from an EMBL/GenBank/DDBJ whole genome shotgun (WGS) entry which is preliminary data.</text>
</comment>
<dbReference type="EMBL" id="CAXDID020000307">
    <property type="protein sequence ID" value="CAL6074312.1"/>
    <property type="molecule type" value="Genomic_DNA"/>
</dbReference>
<gene>
    <name evidence="1" type="ORF">HINF_LOCUS3926</name>
    <name evidence="2" type="ORF">HINF_LOCUS56634</name>
</gene>
<dbReference type="AlphaFoldDB" id="A0AA86NBL1"/>